<dbReference type="InterPro" id="IPR014879">
    <property type="entry name" value="Spo0A_C"/>
</dbReference>
<dbReference type="GO" id="GO:0005737">
    <property type="term" value="C:cytoplasm"/>
    <property type="evidence" value="ECO:0007669"/>
    <property type="project" value="InterPro"/>
</dbReference>
<reference evidence="2 3" key="1">
    <citation type="submission" date="2018-08" db="EMBL/GenBank/DDBJ databases">
        <title>A genome reference for cultivated species of the human gut microbiota.</title>
        <authorList>
            <person name="Zou Y."/>
            <person name="Xue W."/>
            <person name="Luo G."/>
        </authorList>
    </citation>
    <scope>NUCLEOTIDE SEQUENCE [LARGE SCALE GENOMIC DNA]</scope>
    <source>
        <strain evidence="2 3">OF01-2LB</strain>
    </source>
</reference>
<organism evidence="2 3">
    <name type="scientific">Clostridium innocuum</name>
    <dbReference type="NCBI Taxonomy" id="1522"/>
    <lineage>
        <taxon>Bacteria</taxon>
        <taxon>Bacillati</taxon>
        <taxon>Bacillota</taxon>
        <taxon>Clostridia</taxon>
        <taxon>Eubacteriales</taxon>
        <taxon>Clostridiaceae</taxon>
        <taxon>Clostridium</taxon>
    </lineage>
</organism>
<accession>A0A3E2W1V7</accession>
<dbReference type="InterPro" id="IPR016032">
    <property type="entry name" value="Sig_transdc_resp-reg_C-effctor"/>
</dbReference>
<protein>
    <submittedName>
        <fullName evidence="2">Sporulation protein Spo0A</fullName>
    </submittedName>
</protein>
<dbReference type="Proteomes" id="UP000260025">
    <property type="component" value="Unassembled WGS sequence"/>
</dbReference>
<dbReference type="SUPFAM" id="SSF46894">
    <property type="entry name" value="C-terminal effector domain of the bipartite response regulators"/>
    <property type="match status" value="1"/>
</dbReference>
<proteinExistence type="predicted"/>
<dbReference type="OrthoDB" id="1655282at2"/>
<evidence type="ECO:0000259" key="1">
    <source>
        <dbReference type="Pfam" id="PF08769"/>
    </source>
</evidence>
<dbReference type="AlphaFoldDB" id="A0A3E2W1V7"/>
<evidence type="ECO:0000313" key="2">
    <source>
        <dbReference type="EMBL" id="RGC18043.1"/>
    </source>
</evidence>
<evidence type="ECO:0000313" key="3">
    <source>
        <dbReference type="Proteomes" id="UP000260025"/>
    </source>
</evidence>
<dbReference type="RefSeq" id="WP_117442014.1">
    <property type="nucleotide sequence ID" value="NZ_JAJFEN010000011.1"/>
</dbReference>
<dbReference type="GO" id="GO:0042173">
    <property type="term" value="P:regulation of sporulation resulting in formation of a cellular spore"/>
    <property type="evidence" value="ECO:0007669"/>
    <property type="project" value="InterPro"/>
</dbReference>
<gene>
    <name evidence="2" type="ORF">DXA38_03515</name>
</gene>
<dbReference type="GO" id="GO:0005509">
    <property type="term" value="F:calcium ion binding"/>
    <property type="evidence" value="ECO:0007669"/>
    <property type="project" value="InterPro"/>
</dbReference>
<name>A0A3E2W1V7_CLOIN</name>
<feature type="domain" description="Sporulation initiation factor Spo0A C-terminal" evidence="1">
    <location>
        <begin position="11"/>
        <end position="108"/>
    </location>
</feature>
<dbReference type="InterPro" id="IPR036388">
    <property type="entry name" value="WH-like_DNA-bd_sf"/>
</dbReference>
<sequence length="118" mass="13353">MNGIEKLKPRVCDLLTCMGVPNHTAGYSFLHTAILSAYEQPELLSSIIESLYVVIAQKHKTTAAHVEEELEYILLATLLSGNHAMQQRVLHTLHYRQPTLREFIEMSLQYMNANRTGG</sequence>
<dbReference type="EMBL" id="QVEV01000003">
    <property type="protein sequence ID" value="RGC18043.1"/>
    <property type="molecule type" value="Genomic_DNA"/>
</dbReference>
<dbReference type="GO" id="GO:0003677">
    <property type="term" value="F:DNA binding"/>
    <property type="evidence" value="ECO:0007669"/>
    <property type="project" value="InterPro"/>
</dbReference>
<dbReference type="GO" id="GO:0003700">
    <property type="term" value="F:DNA-binding transcription factor activity"/>
    <property type="evidence" value="ECO:0007669"/>
    <property type="project" value="InterPro"/>
</dbReference>
<dbReference type="Pfam" id="PF08769">
    <property type="entry name" value="Spo0A_C"/>
    <property type="match status" value="1"/>
</dbReference>
<comment type="caution">
    <text evidence="2">The sequence shown here is derived from an EMBL/GenBank/DDBJ whole genome shotgun (WGS) entry which is preliminary data.</text>
</comment>
<dbReference type="Gene3D" id="1.10.10.10">
    <property type="entry name" value="Winged helix-like DNA-binding domain superfamily/Winged helix DNA-binding domain"/>
    <property type="match status" value="1"/>
</dbReference>